<feature type="transmembrane region" description="Helical" evidence="5">
    <location>
        <begin position="455"/>
        <end position="481"/>
    </location>
</feature>
<keyword evidence="3 5" id="KW-1133">Transmembrane helix</keyword>
<proteinExistence type="predicted"/>
<dbReference type="PANTHER" id="PTHR21576:SF7">
    <property type="entry name" value="MAJOR FACILITATOR SUPERFAMILY PROTEIN"/>
    <property type="match status" value="1"/>
</dbReference>
<gene>
    <name evidence="8" type="ORF">LUZ62_062347</name>
</gene>
<organism evidence="8 9">
    <name type="scientific">Rhynchospora pubera</name>
    <dbReference type="NCBI Taxonomy" id="906938"/>
    <lineage>
        <taxon>Eukaryota</taxon>
        <taxon>Viridiplantae</taxon>
        <taxon>Streptophyta</taxon>
        <taxon>Embryophyta</taxon>
        <taxon>Tracheophyta</taxon>
        <taxon>Spermatophyta</taxon>
        <taxon>Magnoliopsida</taxon>
        <taxon>Liliopsida</taxon>
        <taxon>Poales</taxon>
        <taxon>Cyperaceae</taxon>
        <taxon>Cyperoideae</taxon>
        <taxon>Rhynchosporeae</taxon>
        <taxon>Rhynchospora</taxon>
    </lineage>
</organism>
<feature type="transmembrane region" description="Helical" evidence="5">
    <location>
        <begin position="100"/>
        <end position="124"/>
    </location>
</feature>
<feature type="transmembrane region" description="Helical" evidence="5">
    <location>
        <begin position="540"/>
        <end position="563"/>
    </location>
</feature>
<reference evidence="8" key="1">
    <citation type="submission" date="2022-08" db="EMBL/GenBank/DDBJ databases">
        <authorList>
            <person name="Marques A."/>
        </authorList>
    </citation>
    <scope>NUCLEOTIDE SEQUENCE</scope>
    <source>
        <strain evidence="8">RhyPub2mFocal</strain>
        <tissue evidence="8">Leaves</tissue>
    </source>
</reference>
<evidence type="ECO:0000256" key="3">
    <source>
        <dbReference type="ARBA" id="ARBA00022989"/>
    </source>
</evidence>
<dbReference type="EMBL" id="JAMFTS010000003">
    <property type="protein sequence ID" value="KAJ4778090.1"/>
    <property type="molecule type" value="Genomic_DNA"/>
</dbReference>
<dbReference type="InterPro" id="IPR056555">
    <property type="entry name" value="NFD4_C"/>
</dbReference>
<keyword evidence="2 5" id="KW-0812">Transmembrane</keyword>
<feature type="transmembrane region" description="Helical" evidence="5">
    <location>
        <begin position="136"/>
        <end position="155"/>
    </location>
</feature>
<sequence length="587" mass="64093">MAGQSRKWMIVVATVWIQAFTGTNFDFSAYSSALKAAMGISQVQLNYLATASDLGKLFGWSSGLALLYLPLPAVLFIAAVAGLVSYSLQWLVVTSYISLPYIAVFLLCLLAGCSICWFNTVCFVLCIRNFPINRSIALSLSISFNGVSAALYTLIVSSLSSITTSSAIYLLLNAVVPLIVSVAALPPILRQPPENLIQLPFNNASRDTQRFLILHILAFLTGLYLLFLNSVSTDSSIASVILAGAIFLLILPLAVPGLIFAHEWAQRTIYSSFHLDVPDTPPLQSFIINNNNDELNRPLIAVSSERIEGNGHSAQEKTVFFRPKAWLTECWSWCFNMVIEKKKLVVLGEEHSARNLIARPDFWFYYIAYFCGATVGLVYSNNLGQIAESLNLDSDLTMILAVYSACSFFGRLLSAVPDFLRGKVKVARTGWMALALLPMPVGLFLLAKLGSKEALYAGTALIGLSSGFIFAAAVSVTSELFGATSIGVNHNILITNIPLGSLLYGQIAALVYDSNGTSYGLRRIALLHDSMIVCMGTDCYAMTFLIWGSVACIGLLCSIILFLRTRSAYAEAERRREAFLDFAIFED</sequence>
<dbReference type="GO" id="GO:0016020">
    <property type="term" value="C:membrane"/>
    <property type="evidence" value="ECO:0007669"/>
    <property type="project" value="UniProtKB-SubCell"/>
</dbReference>
<feature type="transmembrane region" description="Helical" evidence="5">
    <location>
        <begin position="493"/>
        <end position="512"/>
    </location>
</feature>
<dbReference type="SUPFAM" id="SSF103473">
    <property type="entry name" value="MFS general substrate transporter"/>
    <property type="match status" value="1"/>
</dbReference>
<comment type="subcellular location">
    <subcellularLocation>
        <location evidence="1">Membrane</location>
        <topology evidence="1">Multi-pass membrane protein</topology>
    </subcellularLocation>
</comment>
<protein>
    <submittedName>
        <fullName evidence="8">Major facilitator superfamily protein</fullName>
    </submittedName>
</protein>
<feature type="transmembrane region" description="Helical" evidence="5">
    <location>
        <begin position="400"/>
        <end position="419"/>
    </location>
</feature>
<evidence type="ECO:0000313" key="9">
    <source>
        <dbReference type="Proteomes" id="UP001140206"/>
    </source>
</evidence>
<feature type="transmembrane region" description="Helical" evidence="5">
    <location>
        <begin position="210"/>
        <end position="231"/>
    </location>
</feature>
<name>A0AAV8ED07_9POAL</name>
<dbReference type="Proteomes" id="UP001140206">
    <property type="component" value="Chromosome 3"/>
</dbReference>
<feature type="transmembrane region" description="Helical" evidence="5">
    <location>
        <begin position="167"/>
        <end position="189"/>
    </location>
</feature>
<dbReference type="InterPro" id="IPR036259">
    <property type="entry name" value="MFS_trans_sf"/>
</dbReference>
<feature type="domain" description="NFD4 C-terminal" evidence="7">
    <location>
        <begin position="349"/>
        <end position="569"/>
    </location>
</feature>
<feature type="transmembrane region" description="Helical" evidence="5">
    <location>
        <begin position="66"/>
        <end position="88"/>
    </location>
</feature>
<feature type="domain" description="Nodulin-like" evidence="6">
    <location>
        <begin position="7"/>
        <end position="256"/>
    </location>
</feature>
<evidence type="ECO:0000256" key="5">
    <source>
        <dbReference type="SAM" id="Phobius"/>
    </source>
</evidence>
<feature type="transmembrane region" description="Helical" evidence="5">
    <location>
        <begin position="237"/>
        <end position="261"/>
    </location>
</feature>
<evidence type="ECO:0000259" key="7">
    <source>
        <dbReference type="Pfam" id="PF23262"/>
    </source>
</evidence>
<feature type="transmembrane region" description="Helical" evidence="5">
    <location>
        <begin position="431"/>
        <end position="449"/>
    </location>
</feature>
<comment type="caution">
    <text evidence="8">The sequence shown here is derived from an EMBL/GenBank/DDBJ whole genome shotgun (WGS) entry which is preliminary data.</text>
</comment>
<dbReference type="Pfam" id="PF23262">
    <property type="entry name" value="NFD4_C"/>
    <property type="match status" value="1"/>
</dbReference>
<evidence type="ECO:0000256" key="2">
    <source>
        <dbReference type="ARBA" id="ARBA00022692"/>
    </source>
</evidence>
<evidence type="ECO:0000313" key="8">
    <source>
        <dbReference type="EMBL" id="KAJ4778090.1"/>
    </source>
</evidence>
<evidence type="ECO:0000259" key="6">
    <source>
        <dbReference type="Pfam" id="PF06813"/>
    </source>
</evidence>
<feature type="transmembrane region" description="Helical" evidence="5">
    <location>
        <begin position="362"/>
        <end position="380"/>
    </location>
</feature>
<evidence type="ECO:0000256" key="4">
    <source>
        <dbReference type="ARBA" id="ARBA00023136"/>
    </source>
</evidence>
<dbReference type="InterPro" id="IPR010658">
    <property type="entry name" value="Nodulin-like"/>
</dbReference>
<dbReference type="Gene3D" id="1.20.1250.20">
    <property type="entry name" value="MFS general substrate transporter like domains"/>
    <property type="match status" value="1"/>
</dbReference>
<keyword evidence="4 5" id="KW-0472">Membrane</keyword>
<dbReference type="Pfam" id="PF06813">
    <property type="entry name" value="Nodulin-like"/>
    <property type="match status" value="1"/>
</dbReference>
<keyword evidence="9" id="KW-1185">Reference proteome</keyword>
<dbReference type="AlphaFoldDB" id="A0AAV8ED07"/>
<accession>A0AAV8ED07</accession>
<evidence type="ECO:0000256" key="1">
    <source>
        <dbReference type="ARBA" id="ARBA00004141"/>
    </source>
</evidence>
<dbReference type="PANTHER" id="PTHR21576">
    <property type="entry name" value="UNCHARACTERIZED NODULIN-LIKE PROTEIN"/>
    <property type="match status" value="1"/>
</dbReference>